<reference evidence="3" key="1">
    <citation type="submission" date="2020-02" db="EMBL/GenBank/DDBJ databases">
        <authorList>
            <person name="Meier V. D."/>
        </authorList>
    </citation>
    <scope>NUCLEOTIDE SEQUENCE</scope>
    <source>
        <strain evidence="3">AVDCRST_MAG39</strain>
    </source>
</reference>
<feature type="domain" description="PHA accumulation regulator DNA-binding N-terminal" evidence="2">
    <location>
        <begin position="12"/>
        <end position="72"/>
    </location>
</feature>
<evidence type="ECO:0000259" key="1">
    <source>
        <dbReference type="Pfam" id="PF05233"/>
    </source>
</evidence>
<sequence length="185" mass="20148">MAKAKTGGDVVTIKKYANRRLYDTESSSYVTLEHLSAMTREGREFRVVDAKTGEDITRGILTQIIMDEESRGATMLPVNFLRQLIALYGDSMQAMVPQYLEASLETFRRNQAQLRDAMTGAFAAGPFAEIAKRNAELFSAAAGAFAPKPAARGGEGQTGEGRDRELAEIKAQIAALQAKLDKIEG</sequence>
<protein>
    <submittedName>
        <fullName evidence="3">Polyhydroxyalkanoate synthesis repressor PhaR</fullName>
    </submittedName>
</protein>
<dbReference type="InterPro" id="IPR010134">
    <property type="entry name" value="PHA_reg_PhaR"/>
</dbReference>
<dbReference type="AlphaFoldDB" id="A0A6J4SPV6"/>
<accession>A0A6J4SPV6</accession>
<dbReference type="InterPro" id="IPR012909">
    <property type="entry name" value="PHA_DNA-bd_N"/>
</dbReference>
<evidence type="ECO:0000259" key="2">
    <source>
        <dbReference type="Pfam" id="PF07879"/>
    </source>
</evidence>
<dbReference type="GO" id="GO:0006355">
    <property type="term" value="P:regulation of DNA-templated transcription"/>
    <property type="evidence" value="ECO:0007669"/>
    <property type="project" value="InterPro"/>
</dbReference>
<feature type="domain" description="PHB accumulation regulatory" evidence="1">
    <location>
        <begin position="76"/>
        <end position="115"/>
    </location>
</feature>
<name>A0A6J4SPV6_9SPHN</name>
<dbReference type="NCBIfam" id="TIGR01848">
    <property type="entry name" value="PHA_reg_PhaR"/>
    <property type="match status" value="1"/>
</dbReference>
<dbReference type="Pfam" id="PF05233">
    <property type="entry name" value="PHB_acc"/>
    <property type="match status" value="1"/>
</dbReference>
<dbReference type="EMBL" id="CADCVW010000052">
    <property type="protein sequence ID" value="CAA9500031.1"/>
    <property type="molecule type" value="Genomic_DNA"/>
</dbReference>
<organism evidence="3">
    <name type="scientific">uncultured Sphingomonadaceae bacterium</name>
    <dbReference type="NCBI Taxonomy" id="169976"/>
    <lineage>
        <taxon>Bacteria</taxon>
        <taxon>Pseudomonadati</taxon>
        <taxon>Pseudomonadota</taxon>
        <taxon>Alphaproteobacteria</taxon>
        <taxon>Sphingomonadales</taxon>
        <taxon>Sphingomonadaceae</taxon>
        <taxon>environmental samples</taxon>
    </lineage>
</organism>
<proteinExistence type="predicted"/>
<gene>
    <name evidence="3" type="ORF">AVDCRST_MAG39-1305</name>
</gene>
<evidence type="ECO:0000313" key="3">
    <source>
        <dbReference type="EMBL" id="CAA9500031.1"/>
    </source>
</evidence>
<dbReference type="Pfam" id="PF07879">
    <property type="entry name" value="PHB_acc_N"/>
    <property type="match status" value="1"/>
</dbReference>
<dbReference type="InterPro" id="IPR007897">
    <property type="entry name" value="PHB_accumulat"/>
</dbReference>